<evidence type="ECO:0000256" key="9">
    <source>
        <dbReference type="ARBA" id="ARBA00023264"/>
    </source>
</evidence>
<evidence type="ECO:0000256" key="8">
    <source>
        <dbReference type="ARBA" id="ARBA00023209"/>
    </source>
</evidence>
<keyword evidence="4" id="KW-0521">NADP</keyword>
<gene>
    <name evidence="10" type="ORF">H7J73_03555</name>
</gene>
<keyword evidence="3" id="KW-0479">Metal-binding</keyword>
<name>A0ABT3C6M0_9MYCO</name>
<evidence type="ECO:0000256" key="4">
    <source>
        <dbReference type="ARBA" id="ARBA00022857"/>
    </source>
</evidence>
<evidence type="ECO:0000256" key="3">
    <source>
        <dbReference type="ARBA" id="ARBA00022723"/>
    </source>
</evidence>
<dbReference type="InterPro" id="IPR032837">
    <property type="entry name" value="G1PDH"/>
</dbReference>
<dbReference type="PANTHER" id="PTHR43616:SF5">
    <property type="entry name" value="GLYCEROL DEHYDROGENASE 1"/>
    <property type="match status" value="1"/>
</dbReference>
<keyword evidence="6" id="KW-0520">NAD</keyword>
<dbReference type="Pfam" id="PF13685">
    <property type="entry name" value="Fe-ADH_2"/>
    <property type="match status" value="1"/>
</dbReference>
<keyword evidence="9" id="KW-1208">Phospholipid metabolism</keyword>
<proteinExistence type="predicted"/>
<dbReference type="InterPro" id="IPR016205">
    <property type="entry name" value="Glycerol_DH"/>
</dbReference>
<keyword evidence="5" id="KW-0560">Oxidoreductase</keyword>
<evidence type="ECO:0000256" key="7">
    <source>
        <dbReference type="ARBA" id="ARBA00023098"/>
    </source>
</evidence>
<evidence type="ECO:0000256" key="5">
    <source>
        <dbReference type="ARBA" id="ARBA00023002"/>
    </source>
</evidence>
<sequence length="451" mass="47181">MTSMETLADEFSSGAMQLESGPGALRRLPDLLDTLAPTGELVLLADATQKFVGAENLADLIADLVGDRTLRAVVAAEGPHGVTLDEPTVSAATAGTHGAAALIAVGSGTISDLGKVVGRELDIPVISVQTAASVNGYSDPLSVLVISGAKRTQPSAWPAALVIDHDVLAAAPQRLSCAGVGDAVAIWCAPADWYLSCAIGMDSGGYDSRYVDPVRTAALRIADHTLSAGGRLDALNETLTIGGLVIGGAGSTAPLSGAEHLISHVLDMAAMAEGAAHDLHGAQVGVASIVASALWDIALNEIGILELDPADLTVPTDLEQQVRHTWQPLDPSGTLGDECWRAVQAKATRWNGAAQQVSAFYADRPGHRHALRALVGTPEQPAAALRHWGAPMRFAELAPRVTPERARWALRALPFMRDRMTVTDLLMYAGHWNDDLFDRVLERSARAGGGL</sequence>
<organism evidence="10 11">
    <name type="scientific">Mycolicibacterium komossense</name>
    <dbReference type="NCBI Taxonomy" id="1779"/>
    <lineage>
        <taxon>Bacteria</taxon>
        <taxon>Bacillati</taxon>
        <taxon>Actinomycetota</taxon>
        <taxon>Actinomycetes</taxon>
        <taxon>Mycobacteriales</taxon>
        <taxon>Mycobacteriaceae</taxon>
        <taxon>Mycolicibacterium</taxon>
    </lineage>
</organism>
<accession>A0ABT3C6M0</accession>
<keyword evidence="2" id="KW-0444">Lipid biosynthesis</keyword>
<dbReference type="SUPFAM" id="SSF56796">
    <property type="entry name" value="Dehydroquinate synthase-like"/>
    <property type="match status" value="1"/>
</dbReference>
<keyword evidence="1" id="KW-0963">Cytoplasm</keyword>
<dbReference type="Proteomes" id="UP001526201">
    <property type="component" value="Unassembled WGS sequence"/>
</dbReference>
<reference evidence="10 11" key="1">
    <citation type="journal article" date="2022" name="BMC Genomics">
        <title>Comparative genome analysis of mycobacteria focusing on tRNA and non-coding RNA.</title>
        <authorList>
            <person name="Behra P.R.K."/>
            <person name="Pettersson B.M.F."/>
            <person name="Ramesh M."/>
            <person name="Das S."/>
            <person name="Dasgupta S."/>
            <person name="Kirsebom L.A."/>
        </authorList>
    </citation>
    <scope>NUCLEOTIDE SEQUENCE [LARGE SCALE GENOMIC DNA]</scope>
    <source>
        <strain evidence="10 11">DSM 44078</strain>
    </source>
</reference>
<evidence type="ECO:0000313" key="10">
    <source>
        <dbReference type="EMBL" id="MCV7225112.1"/>
    </source>
</evidence>
<keyword evidence="7" id="KW-0443">Lipid metabolism</keyword>
<comment type="caution">
    <text evidence="10">The sequence shown here is derived from an EMBL/GenBank/DDBJ whole genome shotgun (WGS) entry which is preliminary data.</text>
</comment>
<evidence type="ECO:0000256" key="6">
    <source>
        <dbReference type="ARBA" id="ARBA00023027"/>
    </source>
</evidence>
<protein>
    <submittedName>
        <fullName evidence="10">Iron-containing alcohol dehydrogenase</fullName>
    </submittedName>
</protein>
<evidence type="ECO:0000313" key="11">
    <source>
        <dbReference type="Proteomes" id="UP001526201"/>
    </source>
</evidence>
<dbReference type="EMBL" id="JACKTY010000012">
    <property type="protein sequence ID" value="MCV7225112.1"/>
    <property type="molecule type" value="Genomic_DNA"/>
</dbReference>
<keyword evidence="11" id="KW-1185">Reference proteome</keyword>
<dbReference type="Gene3D" id="3.40.50.1970">
    <property type="match status" value="1"/>
</dbReference>
<dbReference type="PANTHER" id="PTHR43616">
    <property type="entry name" value="GLYCEROL DEHYDROGENASE"/>
    <property type="match status" value="1"/>
</dbReference>
<evidence type="ECO:0000256" key="1">
    <source>
        <dbReference type="ARBA" id="ARBA00022490"/>
    </source>
</evidence>
<dbReference type="Gene3D" id="1.20.1090.10">
    <property type="entry name" value="Dehydroquinate synthase-like - alpha domain"/>
    <property type="match status" value="1"/>
</dbReference>
<keyword evidence="8" id="KW-0594">Phospholipid biosynthesis</keyword>
<evidence type="ECO:0000256" key="2">
    <source>
        <dbReference type="ARBA" id="ARBA00022516"/>
    </source>
</evidence>